<feature type="region of interest" description="Disordered" evidence="2">
    <location>
        <begin position="417"/>
        <end position="447"/>
    </location>
</feature>
<accession>A0AAJ0GHW9</accession>
<dbReference type="AlphaFoldDB" id="A0AAJ0GHW9"/>
<keyword evidence="1" id="KW-0175">Coiled coil</keyword>
<feature type="compositionally biased region" description="Pro residues" evidence="2">
    <location>
        <begin position="269"/>
        <end position="281"/>
    </location>
</feature>
<proteinExistence type="predicted"/>
<feature type="compositionally biased region" description="Polar residues" evidence="2">
    <location>
        <begin position="897"/>
        <end position="928"/>
    </location>
</feature>
<feature type="region of interest" description="Disordered" evidence="2">
    <location>
        <begin position="701"/>
        <end position="759"/>
    </location>
</feature>
<reference evidence="3" key="1">
    <citation type="submission" date="2023-04" db="EMBL/GenBank/DDBJ databases">
        <title>Black Yeasts Isolated from many extreme environments.</title>
        <authorList>
            <person name="Coleine C."/>
            <person name="Stajich J.E."/>
            <person name="Selbmann L."/>
        </authorList>
    </citation>
    <scope>NUCLEOTIDE SEQUENCE</scope>
    <source>
        <strain evidence="3">CCFEE 5312</strain>
    </source>
</reference>
<feature type="region of interest" description="Disordered" evidence="2">
    <location>
        <begin position="325"/>
        <end position="357"/>
    </location>
</feature>
<gene>
    <name evidence="3" type="ORF">LTR09_000988</name>
</gene>
<feature type="compositionally biased region" description="Low complexity" evidence="2">
    <location>
        <begin position="929"/>
        <end position="956"/>
    </location>
</feature>
<feature type="compositionally biased region" description="Polar residues" evidence="2">
    <location>
        <begin position="726"/>
        <end position="758"/>
    </location>
</feature>
<name>A0AAJ0GHW9_9PEZI</name>
<feature type="region of interest" description="Disordered" evidence="2">
    <location>
        <begin position="822"/>
        <end position="956"/>
    </location>
</feature>
<evidence type="ECO:0000256" key="2">
    <source>
        <dbReference type="SAM" id="MobiDB-lite"/>
    </source>
</evidence>
<feature type="compositionally biased region" description="Acidic residues" evidence="2">
    <location>
        <begin position="111"/>
        <end position="122"/>
    </location>
</feature>
<sequence length="956" mass="101320">MSAPEEPMVSVFHFTSRISSAKIRKYKIATEKGMGTRTPTPGPGNKNNTPSPALGPSTMDPPPPKKKARLSLTVRKPKDSQSQSHSPDAVAAVATNRPKRPSTQNVRYSEDAMDVDDEEEVADLSTIQNPPVASPAASSDLSSLSSVQPSETGATPEPPAPPPAANKIKKKDYSKDFASYYIADDDEDDEAEAEGEEVVEVAAPKPARPVEQAAATAPPPLQAPARPPTRPAPARSQRPLQQPPQTDIFRNHTGAPGPYPTSAREPRAAPAPQPAPLPPPVVVLNDNVTRRLIAGPPPPIGRIIAQTHELLYFLSNYYGPARPKFPHTETTSTQAKLIAPNNPIPTASSSKPTGGQGEAAADTLLAAFGDDEDDESSQGAGSSRASSGAGNSEATSNAIPSGGANASNLFTISKSGKAPELDTVPDADVNENNTLPPQGGQPEVSLDTLLPRGGQPDVALIHGIQFIMNALKSWAHGRLTAEFRNYYYQQHFFAEQAALARKRGPGRPRKFEDAEENQNLPPAVHRHDLSNTYEGRTIELFQQVIESGVLRANVSYPKPLARALRMLYMQIDQLINKSGTGMDPQWQCMSYGAQITAHRRQVEKVKEAQARAQAEIERQHFFSQQNVMQQMGVAPTRMSAADQKMAEYIRRMDEREARVERSMPVQYPHPSSYLASNPMPPANRSDTGTPGAYVAYPSHDHTRPRASAGSAAYNAPSPYTRDRMPGSSTQAASPAFSSMQVPSNGVQLASSPSGTNGINIDKTKLAATNLLSRSGQKMNFSFTPPNQLAANASVAEAFPSRPRSFDHRKSGASTALAATVARRGSSNGDGANGATSPTQQPQPPTPTAPTLSRVPSDTIQVASRPHSRHASLASPPLSSAPTASGNDRGPAPHGNGVNVNASSSSTLAPNRRSSSASTQARPSIGSSDASPPAKAAGTKASSSNTTTSAPDSPKSR</sequence>
<evidence type="ECO:0000313" key="3">
    <source>
        <dbReference type="EMBL" id="KAK3057912.1"/>
    </source>
</evidence>
<feature type="region of interest" description="Disordered" evidence="2">
    <location>
        <begin position="503"/>
        <end position="527"/>
    </location>
</feature>
<feature type="region of interest" description="Disordered" evidence="2">
    <location>
        <begin position="666"/>
        <end position="687"/>
    </location>
</feature>
<organism evidence="3 4">
    <name type="scientific">Extremus antarcticus</name>
    <dbReference type="NCBI Taxonomy" id="702011"/>
    <lineage>
        <taxon>Eukaryota</taxon>
        <taxon>Fungi</taxon>
        <taxon>Dikarya</taxon>
        <taxon>Ascomycota</taxon>
        <taxon>Pezizomycotina</taxon>
        <taxon>Dothideomycetes</taxon>
        <taxon>Dothideomycetidae</taxon>
        <taxon>Mycosphaerellales</taxon>
        <taxon>Extremaceae</taxon>
        <taxon>Extremus</taxon>
    </lineage>
</organism>
<keyword evidence="4" id="KW-1185">Reference proteome</keyword>
<feature type="compositionally biased region" description="Polar residues" evidence="2">
    <location>
        <begin position="344"/>
        <end position="353"/>
    </location>
</feature>
<feature type="compositionally biased region" description="Low complexity" evidence="2">
    <location>
        <begin position="377"/>
        <end position="394"/>
    </location>
</feature>
<feature type="compositionally biased region" description="Low complexity" evidence="2">
    <location>
        <begin position="870"/>
        <end position="884"/>
    </location>
</feature>
<feature type="compositionally biased region" description="Low complexity" evidence="2">
    <location>
        <begin position="33"/>
        <end position="50"/>
    </location>
</feature>
<feature type="compositionally biased region" description="Acidic residues" evidence="2">
    <location>
        <begin position="183"/>
        <end position="199"/>
    </location>
</feature>
<evidence type="ECO:0000256" key="1">
    <source>
        <dbReference type="SAM" id="Coils"/>
    </source>
</evidence>
<comment type="caution">
    <text evidence="3">The sequence shown here is derived from an EMBL/GenBank/DDBJ whole genome shotgun (WGS) entry which is preliminary data.</text>
</comment>
<protein>
    <submittedName>
        <fullName evidence="3">Uncharacterized protein</fullName>
    </submittedName>
</protein>
<dbReference type="Proteomes" id="UP001271007">
    <property type="component" value="Unassembled WGS sequence"/>
</dbReference>
<dbReference type="EMBL" id="JAWDJX010000002">
    <property type="protein sequence ID" value="KAK3057912.1"/>
    <property type="molecule type" value="Genomic_DNA"/>
</dbReference>
<feature type="region of interest" description="Disordered" evidence="2">
    <location>
        <begin position="22"/>
        <end position="282"/>
    </location>
</feature>
<feature type="coiled-coil region" evidence="1">
    <location>
        <begin position="595"/>
        <end position="658"/>
    </location>
</feature>
<evidence type="ECO:0000313" key="4">
    <source>
        <dbReference type="Proteomes" id="UP001271007"/>
    </source>
</evidence>
<feature type="compositionally biased region" description="Pro residues" evidence="2">
    <location>
        <begin position="217"/>
        <end position="231"/>
    </location>
</feature>
<feature type="compositionally biased region" description="Low complexity" evidence="2">
    <location>
        <begin position="130"/>
        <end position="155"/>
    </location>
</feature>
<feature type="region of interest" description="Disordered" evidence="2">
    <location>
        <begin position="370"/>
        <end position="403"/>
    </location>
</feature>